<comment type="caution">
    <text evidence="1">The sequence shown here is derived from an EMBL/GenBank/DDBJ whole genome shotgun (WGS) entry which is preliminary data.</text>
</comment>
<dbReference type="AlphaFoldDB" id="A0A3D8YHS9"/>
<accession>A0A3D8YHS9</accession>
<sequence length="78" mass="9075">MGHRKYNPAKDYVDILVRNSCEIKFSIHLIHVSDWVILDYTIKTDPSHRISPEGLSTGIYLIELGFENKTIARQFQNK</sequence>
<organism evidence="1 2">
    <name type="scientific">Dyadobacter luteus</name>
    <dbReference type="NCBI Taxonomy" id="2259619"/>
    <lineage>
        <taxon>Bacteria</taxon>
        <taxon>Pseudomonadati</taxon>
        <taxon>Bacteroidota</taxon>
        <taxon>Cytophagia</taxon>
        <taxon>Cytophagales</taxon>
        <taxon>Spirosomataceae</taxon>
        <taxon>Dyadobacter</taxon>
    </lineage>
</organism>
<reference evidence="1 2" key="1">
    <citation type="submission" date="2018-07" db="EMBL/GenBank/DDBJ databases">
        <title>Dyadobacter roseus sp. nov., isolated from rose rhizosphere soil.</title>
        <authorList>
            <person name="Chen L."/>
        </authorList>
    </citation>
    <scope>NUCLEOTIDE SEQUENCE [LARGE SCALE GENOMIC DNA]</scope>
    <source>
        <strain evidence="1 2">RS19</strain>
    </source>
</reference>
<proteinExistence type="predicted"/>
<protein>
    <recommendedName>
        <fullName evidence="3">Secretion system C-terminal sorting domain-containing protein</fullName>
    </recommendedName>
</protein>
<dbReference type="EMBL" id="QNUL01000001">
    <property type="protein sequence ID" value="REA64386.1"/>
    <property type="molecule type" value="Genomic_DNA"/>
</dbReference>
<evidence type="ECO:0000313" key="2">
    <source>
        <dbReference type="Proteomes" id="UP000256373"/>
    </source>
</evidence>
<dbReference type="Proteomes" id="UP000256373">
    <property type="component" value="Unassembled WGS sequence"/>
</dbReference>
<evidence type="ECO:0008006" key="3">
    <source>
        <dbReference type="Google" id="ProtNLM"/>
    </source>
</evidence>
<name>A0A3D8YHS9_9BACT</name>
<gene>
    <name evidence="1" type="ORF">DSL64_02210</name>
</gene>
<keyword evidence="2" id="KW-1185">Reference proteome</keyword>
<evidence type="ECO:0000313" key="1">
    <source>
        <dbReference type="EMBL" id="REA64386.1"/>
    </source>
</evidence>